<sequence>MKLAVVFHSASGTTRQLAQAVAAGAATEPGADVCMAEIVGSDIVDGRFQNSTLLQQLSGADAIVFGSPTYMGCVSAQFKAFADATSELWAEQDWADKIAAGFTIGANLSGDQLNTIQYLQVLAGQHGMLWTGLDIPGGFSTKLSDPAKHNRLGAQSGLIAHSADGKVHKTDLLTAYYLGQRVARLAAPSATPGKRNGNARVLCKDPVWYAFNRGGL</sequence>
<proteinExistence type="predicted"/>
<accession>A0A1H3ZRI2</accession>
<feature type="domain" description="Flavodoxin-like" evidence="4">
    <location>
        <begin position="3"/>
        <end position="183"/>
    </location>
</feature>
<evidence type="ECO:0000256" key="1">
    <source>
        <dbReference type="ARBA" id="ARBA00001917"/>
    </source>
</evidence>
<dbReference type="GO" id="GO:0016020">
    <property type="term" value="C:membrane"/>
    <property type="evidence" value="ECO:0007669"/>
    <property type="project" value="TreeGrafter"/>
</dbReference>
<evidence type="ECO:0000313" key="5">
    <source>
        <dbReference type="EMBL" id="SEA25884.1"/>
    </source>
</evidence>
<dbReference type="PROSITE" id="PS50902">
    <property type="entry name" value="FLAVODOXIN_LIKE"/>
    <property type="match status" value="1"/>
</dbReference>
<protein>
    <submittedName>
        <fullName evidence="5">Multimeric flavodoxin WrbA</fullName>
    </submittedName>
</protein>
<evidence type="ECO:0000256" key="3">
    <source>
        <dbReference type="ARBA" id="ARBA00022643"/>
    </source>
</evidence>
<dbReference type="GO" id="GO:0003955">
    <property type="term" value="F:NAD(P)H dehydrogenase (quinone) activity"/>
    <property type="evidence" value="ECO:0007669"/>
    <property type="project" value="TreeGrafter"/>
</dbReference>
<evidence type="ECO:0000256" key="2">
    <source>
        <dbReference type="ARBA" id="ARBA00022630"/>
    </source>
</evidence>
<gene>
    <name evidence="5" type="ORF">SAMN04488051_102303</name>
</gene>
<keyword evidence="3" id="KW-0288">FMN</keyword>
<keyword evidence="2" id="KW-0285">Flavoprotein</keyword>
<dbReference type="InterPro" id="IPR001226">
    <property type="entry name" value="Flavodoxin_CS"/>
</dbReference>
<dbReference type="InterPro" id="IPR029039">
    <property type="entry name" value="Flavoprotein-like_sf"/>
</dbReference>
<evidence type="ECO:0000259" key="4">
    <source>
        <dbReference type="PROSITE" id="PS50902"/>
    </source>
</evidence>
<dbReference type="SUPFAM" id="SSF52218">
    <property type="entry name" value="Flavoproteins"/>
    <property type="match status" value="1"/>
</dbReference>
<name>A0A1H3ZRI2_ALKAM</name>
<reference evidence="5 6" key="1">
    <citation type="submission" date="2016-10" db="EMBL/GenBank/DDBJ databases">
        <authorList>
            <person name="de Groot N.N."/>
        </authorList>
    </citation>
    <scope>NUCLEOTIDE SEQUENCE [LARGE SCALE GENOMIC DNA]</scope>
    <source>
        <strain evidence="5 6">CGMCC 1.3430</strain>
    </source>
</reference>
<dbReference type="Proteomes" id="UP000198773">
    <property type="component" value="Unassembled WGS sequence"/>
</dbReference>
<dbReference type="EMBL" id="FNRM01000002">
    <property type="protein sequence ID" value="SEA25884.1"/>
    <property type="molecule type" value="Genomic_DNA"/>
</dbReference>
<dbReference type="PROSITE" id="PS00201">
    <property type="entry name" value="FLAVODOXIN"/>
    <property type="match status" value="1"/>
</dbReference>
<dbReference type="Pfam" id="PF03358">
    <property type="entry name" value="FMN_red"/>
    <property type="match status" value="1"/>
</dbReference>
<dbReference type="GO" id="GO:0009055">
    <property type="term" value="F:electron transfer activity"/>
    <property type="evidence" value="ECO:0007669"/>
    <property type="project" value="InterPro"/>
</dbReference>
<evidence type="ECO:0000313" key="6">
    <source>
        <dbReference type="Proteomes" id="UP000198773"/>
    </source>
</evidence>
<dbReference type="Gene3D" id="3.40.50.360">
    <property type="match status" value="1"/>
</dbReference>
<comment type="cofactor">
    <cofactor evidence="1">
        <name>FMN</name>
        <dbReference type="ChEBI" id="CHEBI:58210"/>
    </cofactor>
</comment>
<dbReference type="AlphaFoldDB" id="A0A1H3ZRI2"/>
<dbReference type="RefSeq" id="WP_425426600.1">
    <property type="nucleotide sequence ID" value="NZ_FNRM01000002.1"/>
</dbReference>
<keyword evidence="6" id="KW-1185">Reference proteome</keyword>
<dbReference type="STRING" id="152573.SAMN04488051_102303"/>
<dbReference type="InterPro" id="IPR008254">
    <property type="entry name" value="Flavodoxin/NO_synth"/>
</dbReference>
<dbReference type="GO" id="GO:0010181">
    <property type="term" value="F:FMN binding"/>
    <property type="evidence" value="ECO:0007669"/>
    <property type="project" value="InterPro"/>
</dbReference>
<dbReference type="PANTHER" id="PTHR30546">
    <property type="entry name" value="FLAVODOXIN-RELATED PROTEIN WRBA-RELATED"/>
    <property type="match status" value="1"/>
</dbReference>
<dbReference type="InterPro" id="IPR005025">
    <property type="entry name" value="FMN_Rdtase-like_dom"/>
</dbReference>
<dbReference type="PANTHER" id="PTHR30546:SF23">
    <property type="entry name" value="FLAVOPROTEIN-LIKE PROTEIN YCP4-RELATED"/>
    <property type="match status" value="1"/>
</dbReference>
<organism evidence="5 6">
    <name type="scientific">Alkalimonas amylolytica</name>
    <dbReference type="NCBI Taxonomy" id="152573"/>
    <lineage>
        <taxon>Bacteria</taxon>
        <taxon>Pseudomonadati</taxon>
        <taxon>Pseudomonadota</taxon>
        <taxon>Gammaproteobacteria</taxon>
        <taxon>Alkalimonas</taxon>
    </lineage>
</organism>